<gene>
    <name evidence="2" type="ORF">EQZ20_21200</name>
</gene>
<evidence type="ECO:0000259" key="1">
    <source>
        <dbReference type="Pfam" id="PF13443"/>
    </source>
</evidence>
<sequence length="69" mass="7808">MVDFSPLLQTLSEKGLKMSDLRQVMSSSTQAKILKNHKISDSKMRLGTLEKICTFLDVPIEKVIKITKD</sequence>
<dbReference type="Proteomes" id="UP000288675">
    <property type="component" value="Chromosome"/>
</dbReference>
<dbReference type="InterPro" id="IPR001387">
    <property type="entry name" value="Cro/C1-type_HTH"/>
</dbReference>
<name>A0AAJ3Z350_9BACI</name>
<proteinExistence type="predicted"/>
<dbReference type="Pfam" id="PF13443">
    <property type="entry name" value="HTH_26"/>
    <property type="match status" value="1"/>
</dbReference>
<feature type="domain" description="HTH cro/C1-type" evidence="1">
    <location>
        <begin position="9"/>
        <end position="68"/>
    </location>
</feature>
<evidence type="ECO:0000313" key="2">
    <source>
        <dbReference type="EMBL" id="QAT67147.1"/>
    </source>
</evidence>
<protein>
    <submittedName>
        <fullName evidence="2">XRE family transcriptional regulator</fullName>
    </submittedName>
</protein>
<dbReference type="RefSeq" id="WP_128748344.1">
    <property type="nucleotide sequence ID" value="NZ_CP035232.1"/>
</dbReference>
<accession>A0AAJ3Z350</accession>
<organism evidence="2 3">
    <name type="scientific">Bacillus glycinifermentans</name>
    <dbReference type="NCBI Taxonomy" id="1664069"/>
    <lineage>
        <taxon>Bacteria</taxon>
        <taxon>Bacillati</taxon>
        <taxon>Bacillota</taxon>
        <taxon>Bacilli</taxon>
        <taxon>Bacillales</taxon>
        <taxon>Bacillaceae</taxon>
        <taxon>Bacillus</taxon>
    </lineage>
</organism>
<dbReference type="GeneID" id="82855198"/>
<evidence type="ECO:0000313" key="3">
    <source>
        <dbReference type="Proteomes" id="UP000288675"/>
    </source>
</evidence>
<dbReference type="AlphaFoldDB" id="A0AAJ3Z350"/>
<reference evidence="2 3" key="1">
    <citation type="submission" date="2019-01" db="EMBL/GenBank/DDBJ databases">
        <title>Genome sequence of Bacillus glycinifermentans SRCM103574.</title>
        <authorList>
            <person name="Kong H.-J."/>
            <person name="Jeong S.-Y."/>
            <person name="Jeong D.-Y."/>
        </authorList>
    </citation>
    <scope>NUCLEOTIDE SEQUENCE [LARGE SCALE GENOMIC DNA]</scope>
    <source>
        <strain evidence="2 3">SRCM103574</strain>
    </source>
</reference>
<dbReference type="EMBL" id="CP035232">
    <property type="protein sequence ID" value="QAT67147.1"/>
    <property type="molecule type" value="Genomic_DNA"/>
</dbReference>